<accession>A0A494VWW8</accession>
<gene>
    <name evidence="1" type="ORF">HYN43_011985</name>
</gene>
<sequence>MKNKSIKMLGLAVVVAFFSCKGNQKKNDLDAQIKSYVQSAKTLNDTAKGFTINIPEGWQRVEKETNGVRFTFLMGPKANGFQVNLNILKDNMKGMSFDDYIDYNLKHMGGVEPVNLKQTDIILMG</sequence>
<organism evidence="1 2">
    <name type="scientific">Mucilaginibacter celer</name>
    <dbReference type="NCBI Taxonomy" id="2305508"/>
    <lineage>
        <taxon>Bacteria</taxon>
        <taxon>Pseudomonadati</taxon>
        <taxon>Bacteroidota</taxon>
        <taxon>Sphingobacteriia</taxon>
        <taxon>Sphingobacteriales</taxon>
        <taxon>Sphingobacteriaceae</taxon>
        <taxon>Mucilaginibacter</taxon>
    </lineage>
</organism>
<proteinExistence type="predicted"/>
<dbReference type="RefSeq" id="WP_119409570.1">
    <property type="nucleotide sequence ID" value="NZ_CP032869.1"/>
</dbReference>
<dbReference type="AlphaFoldDB" id="A0A494VWW8"/>
<evidence type="ECO:0000313" key="1">
    <source>
        <dbReference type="EMBL" id="AYL95963.1"/>
    </source>
</evidence>
<dbReference type="OrthoDB" id="673905at2"/>
<dbReference type="KEGG" id="muh:HYN43_011985"/>
<dbReference type="EMBL" id="CP032869">
    <property type="protein sequence ID" value="AYL95963.1"/>
    <property type="molecule type" value="Genomic_DNA"/>
</dbReference>
<keyword evidence="2" id="KW-1185">Reference proteome</keyword>
<dbReference type="Proteomes" id="UP000270046">
    <property type="component" value="Chromosome"/>
</dbReference>
<protein>
    <submittedName>
        <fullName evidence="1">Uncharacterized protein</fullName>
    </submittedName>
</protein>
<name>A0A494VWW8_9SPHI</name>
<evidence type="ECO:0000313" key="2">
    <source>
        <dbReference type="Proteomes" id="UP000270046"/>
    </source>
</evidence>
<dbReference type="PROSITE" id="PS51257">
    <property type="entry name" value="PROKAR_LIPOPROTEIN"/>
    <property type="match status" value="1"/>
</dbReference>
<reference evidence="1 2" key="1">
    <citation type="submission" date="2018-10" db="EMBL/GenBank/DDBJ databases">
        <title>Genome sequencing of Mucilaginibacter sp. HYN0043.</title>
        <authorList>
            <person name="Kim M."/>
            <person name="Yi H."/>
        </authorList>
    </citation>
    <scope>NUCLEOTIDE SEQUENCE [LARGE SCALE GENOMIC DNA]</scope>
    <source>
        <strain evidence="1 2">HYN0043</strain>
    </source>
</reference>